<dbReference type="NCBIfam" id="TIGR00731">
    <property type="entry name" value="bL25_bact_ctc"/>
    <property type="match status" value="1"/>
</dbReference>
<keyword evidence="1 5" id="KW-0699">rRNA-binding</keyword>
<dbReference type="PANTHER" id="PTHR33284">
    <property type="entry name" value="RIBOSOMAL PROTEIN L25/GLN-TRNA SYNTHETASE, ANTI-CODON-BINDING DOMAIN-CONTAINING PROTEIN"/>
    <property type="match status" value="1"/>
</dbReference>
<evidence type="ECO:0000256" key="4">
    <source>
        <dbReference type="ARBA" id="ARBA00023274"/>
    </source>
</evidence>
<protein>
    <recommendedName>
        <fullName evidence="5">Large ribosomal subunit protein bL25</fullName>
    </recommendedName>
    <alternativeName>
        <fullName evidence="5">General stress protein CTC</fullName>
    </alternativeName>
</protein>
<dbReference type="CDD" id="cd00495">
    <property type="entry name" value="Ribosomal_L25_TL5_CTC"/>
    <property type="match status" value="1"/>
</dbReference>
<dbReference type="InterPro" id="IPR020930">
    <property type="entry name" value="Ribosomal_uL5_bac-type"/>
</dbReference>
<dbReference type="Gene3D" id="2.40.240.10">
    <property type="entry name" value="Ribosomal Protein L25, Chain P"/>
    <property type="match status" value="1"/>
</dbReference>
<sequence length="234" mass="26220">MEKIKITVEPRTILGKKIKKLRKVGILPANLFGKDIKSKSIQLSSKDFKRSYKEAGETGIVEVKLKDEAYSALIHDVQYDPVTGEAIHANFHRVNLKEKITANVPIKLEGESPAEKTGIGLILQTLDELEIESLPTDIPHEITVDISNLSEIGQTIHVKDLKIEKDKIEVKNDPEEVVVSVQTAEMKEEVVEEAPTPEEVEAIEEKGEETLEGEEGEKTEEKEKEKEQSSEQKT</sequence>
<feature type="compositionally biased region" description="Acidic residues" evidence="6">
    <location>
        <begin position="190"/>
        <end position="202"/>
    </location>
</feature>
<comment type="similarity">
    <text evidence="5">Belongs to the bacterial ribosomal protein bL25 family. CTC subfamily.</text>
</comment>
<evidence type="ECO:0000259" key="7">
    <source>
        <dbReference type="Pfam" id="PF01386"/>
    </source>
</evidence>
<feature type="domain" description="Large ribosomal subunit protein bL25 beta" evidence="8">
    <location>
        <begin position="99"/>
        <end position="184"/>
    </location>
</feature>
<evidence type="ECO:0000256" key="2">
    <source>
        <dbReference type="ARBA" id="ARBA00022884"/>
    </source>
</evidence>
<dbReference type="Gene3D" id="2.170.120.20">
    <property type="entry name" value="Ribosomal protein L25, beta domain"/>
    <property type="match status" value="1"/>
</dbReference>
<dbReference type="InterPro" id="IPR020057">
    <property type="entry name" value="Ribosomal_bL25_b-dom"/>
</dbReference>
<comment type="caution">
    <text evidence="9">The sequence shown here is derived from an EMBL/GenBank/DDBJ whole genome shotgun (WGS) entry which is preliminary data.</text>
</comment>
<evidence type="ECO:0000256" key="5">
    <source>
        <dbReference type="HAMAP-Rule" id="MF_01334"/>
    </source>
</evidence>
<dbReference type="GO" id="GO:0008097">
    <property type="term" value="F:5S rRNA binding"/>
    <property type="evidence" value="ECO:0007669"/>
    <property type="project" value="InterPro"/>
</dbReference>
<comment type="function">
    <text evidence="5">This is one of the proteins that binds to the 5S RNA in the ribosome where it forms part of the central protuberance.</text>
</comment>
<comment type="subunit">
    <text evidence="5">Part of the 50S ribosomal subunit; part of the 5S rRNA/L5/L18/L25 subcomplex. Contacts the 5S rRNA. Binds to the 5S rRNA independently of L5 and L18.</text>
</comment>
<feature type="region of interest" description="Disordered" evidence="6">
    <location>
        <begin position="186"/>
        <end position="234"/>
    </location>
</feature>
<dbReference type="Pfam" id="PF01386">
    <property type="entry name" value="Ribosomal_L25p"/>
    <property type="match status" value="1"/>
</dbReference>
<dbReference type="InterPro" id="IPR029751">
    <property type="entry name" value="Ribosomal_L25_dom"/>
</dbReference>
<evidence type="ECO:0000313" key="9">
    <source>
        <dbReference type="EMBL" id="OGY24084.1"/>
    </source>
</evidence>
<proteinExistence type="inferred from homology"/>
<dbReference type="SUPFAM" id="SSF50715">
    <property type="entry name" value="Ribosomal protein L25-like"/>
    <property type="match status" value="1"/>
</dbReference>
<evidence type="ECO:0000313" key="10">
    <source>
        <dbReference type="Proteomes" id="UP000176631"/>
    </source>
</evidence>
<dbReference type="HAMAP" id="MF_01334">
    <property type="entry name" value="Ribosomal_bL25_CTC"/>
    <property type="match status" value="1"/>
</dbReference>
<dbReference type="Proteomes" id="UP000176631">
    <property type="component" value="Unassembled WGS sequence"/>
</dbReference>
<dbReference type="InterPro" id="IPR011035">
    <property type="entry name" value="Ribosomal_bL25/Gln-tRNA_synth"/>
</dbReference>
<dbReference type="InterPro" id="IPR037121">
    <property type="entry name" value="Ribosomal_bL25_C"/>
</dbReference>
<dbReference type="GO" id="GO:0022625">
    <property type="term" value="C:cytosolic large ribosomal subunit"/>
    <property type="evidence" value="ECO:0007669"/>
    <property type="project" value="TreeGrafter"/>
</dbReference>
<dbReference type="GO" id="GO:0003735">
    <property type="term" value="F:structural constituent of ribosome"/>
    <property type="evidence" value="ECO:0007669"/>
    <property type="project" value="InterPro"/>
</dbReference>
<reference evidence="9 10" key="1">
    <citation type="journal article" date="2016" name="Nat. Commun.">
        <title>Thousands of microbial genomes shed light on interconnected biogeochemical processes in an aquifer system.</title>
        <authorList>
            <person name="Anantharaman K."/>
            <person name="Brown C.T."/>
            <person name="Hug L.A."/>
            <person name="Sharon I."/>
            <person name="Castelle C.J."/>
            <person name="Probst A.J."/>
            <person name="Thomas B.C."/>
            <person name="Singh A."/>
            <person name="Wilkins M.J."/>
            <person name="Karaoz U."/>
            <person name="Brodie E.L."/>
            <person name="Williams K.H."/>
            <person name="Hubbard S.S."/>
            <person name="Banfield J.F."/>
        </authorList>
    </citation>
    <scope>NUCLEOTIDE SEQUENCE [LARGE SCALE GENOMIC DNA]</scope>
</reference>
<dbReference type="GO" id="GO:0006412">
    <property type="term" value="P:translation"/>
    <property type="evidence" value="ECO:0007669"/>
    <property type="project" value="UniProtKB-UniRule"/>
</dbReference>
<gene>
    <name evidence="5" type="primary">rplY</name>
    <name evidence="5" type="synonym">ctc</name>
    <name evidence="9" type="ORF">A2172_00885</name>
</gene>
<keyword evidence="3 5" id="KW-0689">Ribosomal protein</keyword>
<dbReference type="EMBL" id="MHCP01000015">
    <property type="protein sequence ID" value="OGY24084.1"/>
    <property type="molecule type" value="Genomic_DNA"/>
</dbReference>
<keyword evidence="2 5" id="KW-0694">RNA-binding</keyword>
<evidence type="ECO:0000256" key="3">
    <source>
        <dbReference type="ARBA" id="ARBA00022980"/>
    </source>
</evidence>
<dbReference type="Pfam" id="PF14693">
    <property type="entry name" value="Ribosomal_TL5_C"/>
    <property type="match status" value="1"/>
</dbReference>
<dbReference type="InterPro" id="IPR020056">
    <property type="entry name" value="Rbsml_bL25/Gln-tRNA_synth_N"/>
</dbReference>
<evidence type="ECO:0000256" key="1">
    <source>
        <dbReference type="ARBA" id="ARBA00022730"/>
    </source>
</evidence>
<evidence type="ECO:0000259" key="8">
    <source>
        <dbReference type="Pfam" id="PF14693"/>
    </source>
</evidence>
<name>A0A1G1W8Y8_9BACT</name>
<feature type="compositionally biased region" description="Basic and acidic residues" evidence="6">
    <location>
        <begin position="219"/>
        <end position="234"/>
    </location>
</feature>
<evidence type="ECO:0000256" key="6">
    <source>
        <dbReference type="SAM" id="MobiDB-lite"/>
    </source>
</evidence>
<keyword evidence="4 5" id="KW-0687">Ribonucleoprotein</keyword>
<dbReference type="PANTHER" id="PTHR33284:SF1">
    <property type="entry name" value="RIBOSOMAL PROTEIN L25_GLN-TRNA SYNTHETASE, ANTI-CODON-BINDING DOMAIN-CONTAINING PROTEIN"/>
    <property type="match status" value="1"/>
</dbReference>
<dbReference type="InterPro" id="IPR001021">
    <property type="entry name" value="Ribosomal_bL25_long"/>
</dbReference>
<dbReference type="AlphaFoldDB" id="A0A1G1W8Y8"/>
<dbReference type="STRING" id="1802593.A2172_00885"/>
<feature type="domain" description="Large ribosomal subunit protein bL25 L25" evidence="7">
    <location>
        <begin position="6"/>
        <end position="91"/>
    </location>
</feature>
<accession>A0A1G1W8Y8</accession>
<organism evidence="9 10">
    <name type="scientific">Candidatus Woykebacteria bacterium RBG_13_40_15</name>
    <dbReference type="NCBI Taxonomy" id="1802593"/>
    <lineage>
        <taxon>Bacteria</taxon>
        <taxon>Candidatus Woykeibacteriota</taxon>
    </lineage>
</organism>